<sequence>MIEYDNSQNPKKIVIPVSGVEDVQKYQKGILGILGKIEIDQCKPGFKEDLKAVYELLSHLALSKELLLDAVSDSINRNKKRKVSVSRS</sequence>
<gene>
    <name evidence="1" type="ORF">KK083_19655</name>
</gene>
<reference evidence="1 2" key="1">
    <citation type="submission" date="2021-05" db="EMBL/GenBank/DDBJ databases">
        <title>A Polyphasic approach of four new species of the genus Ohtaekwangia: Ohtaekwangia histidinii sp. nov., Ohtaekwangia cretensis sp. nov., Ohtaekwangia indiensis sp. nov., Ohtaekwangia reichenbachii sp. nov. from diverse environment.</title>
        <authorList>
            <person name="Octaviana S."/>
        </authorList>
    </citation>
    <scope>NUCLEOTIDE SEQUENCE [LARGE SCALE GENOMIC DNA]</scope>
    <source>
        <strain evidence="1 2">PWU4</strain>
    </source>
</reference>
<comment type="caution">
    <text evidence="1">The sequence shown here is derived from an EMBL/GenBank/DDBJ whole genome shotgun (WGS) entry which is preliminary data.</text>
</comment>
<dbReference type="RefSeq" id="WP_254166651.1">
    <property type="nucleotide sequence ID" value="NZ_JAHESF010000021.1"/>
</dbReference>
<dbReference type="Proteomes" id="UP001319200">
    <property type="component" value="Unassembled WGS sequence"/>
</dbReference>
<evidence type="ECO:0000313" key="2">
    <source>
        <dbReference type="Proteomes" id="UP001319200"/>
    </source>
</evidence>
<keyword evidence="2" id="KW-1185">Reference proteome</keyword>
<organism evidence="1 2">
    <name type="scientific">Chryseosolibacter histidini</name>
    <dbReference type="NCBI Taxonomy" id="2782349"/>
    <lineage>
        <taxon>Bacteria</taxon>
        <taxon>Pseudomonadati</taxon>
        <taxon>Bacteroidota</taxon>
        <taxon>Cytophagia</taxon>
        <taxon>Cytophagales</taxon>
        <taxon>Chryseotaleaceae</taxon>
        <taxon>Chryseosolibacter</taxon>
    </lineage>
</organism>
<proteinExistence type="predicted"/>
<dbReference type="EMBL" id="JAHESF010000021">
    <property type="protein sequence ID" value="MBT1699121.1"/>
    <property type="molecule type" value="Genomic_DNA"/>
</dbReference>
<dbReference type="AlphaFoldDB" id="A0AAP2DMJ3"/>
<protein>
    <submittedName>
        <fullName evidence="1">Uncharacterized protein</fullName>
    </submittedName>
</protein>
<name>A0AAP2DMJ3_9BACT</name>
<evidence type="ECO:0000313" key="1">
    <source>
        <dbReference type="EMBL" id="MBT1699121.1"/>
    </source>
</evidence>
<accession>A0AAP2DMJ3</accession>